<evidence type="ECO:0000256" key="1">
    <source>
        <dbReference type="ARBA" id="ARBA00008791"/>
    </source>
</evidence>
<evidence type="ECO:0000313" key="4">
    <source>
        <dbReference type="Proteomes" id="UP001139646"/>
    </source>
</evidence>
<evidence type="ECO:0000313" key="3">
    <source>
        <dbReference type="EMBL" id="MCI2283921.1"/>
    </source>
</evidence>
<gene>
    <name evidence="3" type="ORF">L3081_11540</name>
</gene>
<reference evidence="3" key="1">
    <citation type="submission" date="2022-01" db="EMBL/GenBank/DDBJ databases">
        <title>Colwellia maritima, isolated from seawater.</title>
        <authorList>
            <person name="Kristyanto S."/>
            <person name="Jung J."/>
            <person name="Jeon C.O."/>
        </authorList>
    </citation>
    <scope>NUCLEOTIDE SEQUENCE</scope>
    <source>
        <strain evidence="3">MSW7</strain>
    </source>
</reference>
<dbReference type="PRINTS" id="PR01438">
    <property type="entry name" value="UNVRSLSTRESS"/>
</dbReference>
<dbReference type="Pfam" id="PF00582">
    <property type="entry name" value="Usp"/>
    <property type="match status" value="2"/>
</dbReference>
<dbReference type="PANTHER" id="PTHR46268">
    <property type="entry name" value="STRESS RESPONSE PROTEIN NHAX"/>
    <property type="match status" value="1"/>
</dbReference>
<dbReference type="PANTHER" id="PTHR46268:SF6">
    <property type="entry name" value="UNIVERSAL STRESS PROTEIN UP12"/>
    <property type="match status" value="1"/>
</dbReference>
<proteinExistence type="inferred from homology"/>
<name>A0ABS9X157_9GAMM</name>
<dbReference type="Proteomes" id="UP001139646">
    <property type="component" value="Unassembled WGS sequence"/>
</dbReference>
<dbReference type="SUPFAM" id="SSF52402">
    <property type="entry name" value="Adenine nucleotide alpha hydrolases-like"/>
    <property type="match status" value="2"/>
</dbReference>
<feature type="domain" description="UspA" evidence="2">
    <location>
        <begin position="2"/>
        <end position="157"/>
    </location>
</feature>
<dbReference type="RefSeq" id="WP_242286261.1">
    <property type="nucleotide sequence ID" value="NZ_JAKKSL010000002.1"/>
</dbReference>
<organism evidence="3 4">
    <name type="scientific">Colwellia maritima</name>
    <dbReference type="NCBI Taxonomy" id="2912588"/>
    <lineage>
        <taxon>Bacteria</taxon>
        <taxon>Pseudomonadati</taxon>
        <taxon>Pseudomonadota</taxon>
        <taxon>Gammaproteobacteria</taxon>
        <taxon>Alteromonadales</taxon>
        <taxon>Colwelliaceae</taxon>
        <taxon>Colwellia</taxon>
    </lineage>
</organism>
<dbReference type="Gene3D" id="3.40.50.12370">
    <property type="match status" value="1"/>
</dbReference>
<protein>
    <submittedName>
        <fullName evidence="3">Universal stress protein</fullName>
    </submittedName>
</protein>
<accession>A0ABS9X157</accession>
<dbReference type="InterPro" id="IPR006015">
    <property type="entry name" value="Universal_stress_UspA"/>
</dbReference>
<keyword evidence="4" id="KW-1185">Reference proteome</keyword>
<comment type="similarity">
    <text evidence="1">Belongs to the universal stress protein A family.</text>
</comment>
<dbReference type="CDD" id="cd00293">
    <property type="entry name" value="USP-like"/>
    <property type="match status" value="2"/>
</dbReference>
<feature type="domain" description="UspA" evidence="2">
    <location>
        <begin position="166"/>
        <end position="283"/>
    </location>
</feature>
<dbReference type="InterPro" id="IPR006016">
    <property type="entry name" value="UspA"/>
</dbReference>
<dbReference type="EMBL" id="JAKKSL010000002">
    <property type="protein sequence ID" value="MCI2283921.1"/>
    <property type="molecule type" value="Genomic_DNA"/>
</dbReference>
<evidence type="ECO:0000259" key="2">
    <source>
        <dbReference type="Pfam" id="PF00582"/>
    </source>
</evidence>
<sequence length="283" mass="31028">MNKIITCIDGSSITQSVADAGIWAAKKLNETLCFLHTIEKEQQHGADDFTGTIGLGARSSLLKEMTKLDEQKSKIALQLGSELLEFVASSAKTSGIEHIETLQRHGDVVEALLDLEKDTRLIVIGRSGLQHNSDFKALGSHIETLLRKSAQPVFIVPKTFSAPKSFMIAYDGRASAERALQKVLDSGLLNGVDCHLVSVKNNEPALMSKFESAKIKLQTKGFTVTTAFLEGNINEALMTYQKSHDIELVIMGAFGHSKIRQFFVGSNTMKMLEKTPVPLIVLR</sequence>
<comment type="caution">
    <text evidence="3">The sequence shown here is derived from an EMBL/GenBank/DDBJ whole genome shotgun (WGS) entry which is preliminary data.</text>
</comment>